<dbReference type="Gene3D" id="3.50.50.60">
    <property type="entry name" value="FAD/NAD(P)-binding domain"/>
    <property type="match status" value="2"/>
</dbReference>
<dbReference type="InterPro" id="IPR036188">
    <property type="entry name" value="FAD/NAD-bd_sf"/>
</dbReference>
<dbReference type="AlphaFoldDB" id="A0A397RPP3"/>
<evidence type="ECO:0000256" key="5">
    <source>
        <dbReference type="ARBA" id="ARBA00022630"/>
    </source>
</evidence>
<evidence type="ECO:0000256" key="2">
    <source>
        <dbReference type="ARBA" id="ARBA00003717"/>
    </source>
</evidence>
<evidence type="ECO:0000256" key="9">
    <source>
        <dbReference type="ARBA" id="ARBA00025948"/>
    </source>
</evidence>
<dbReference type="PANTHER" id="PTHR11806">
    <property type="entry name" value="GLUCOSE INHIBITED DIVISION PROTEIN A"/>
    <property type="match status" value="1"/>
</dbReference>
<dbReference type="Gene3D" id="1.10.150.570">
    <property type="entry name" value="GidA associated domain, C-terminal subdomain"/>
    <property type="match status" value="1"/>
</dbReference>
<dbReference type="InterPro" id="IPR049312">
    <property type="entry name" value="GIDA_C_N"/>
</dbReference>
<dbReference type="FunCoup" id="A0A397RPP3">
    <property type="interactions" value="384"/>
</dbReference>
<dbReference type="EMBL" id="QXEV01000014">
    <property type="protein sequence ID" value="RIA75658.1"/>
    <property type="molecule type" value="Genomic_DNA"/>
</dbReference>
<evidence type="ECO:0000256" key="7">
    <source>
        <dbReference type="ARBA" id="ARBA00022827"/>
    </source>
</evidence>
<accession>A0A397RPP3</accession>
<dbReference type="FunFam" id="3.50.50.60:FF:000002">
    <property type="entry name" value="tRNA uridine 5-carboxymethylaminomethyl modification enzyme MnmG"/>
    <property type="match status" value="1"/>
</dbReference>
<dbReference type="SUPFAM" id="SSF51905">
    <property type="entry name" value="FAD/NAD(P)-binding domain"/>
    <property type="match status" value="1"/>
</dbReference>
<evidence type="ECO:0000313" key="13">
    <source>
        <dbReference type="EMBL" id="RIA75658.1"/>
    </source>
</evidence>
<feature type="binding site" evidence="11">
    <location>
        <begin position="8"/>
        <end position="13"/>
    </location>
    <ligand>
        <name>FAD</name>
        <dbReference type="ChEBI" id="CHEBI:57692"/>
    </ligand>
</feature>
<dbReference type="SMART" id="SM01228">
    <property type="entry name" value="GIDA_assoc_3"/>
    <property type="match status" value="1"/>
</dbReference>
<dbReference type="HAMAP" id="MF_00129">
    <property type="entry name" value="MnmG_GidA"/>
    <property type="match status" value="1"/>
</dbReference>
<dbReference type="InterPro" id="IPR040131">
    <property type="entry name" value="MnmG_N"/>
</dbReference>
<evidence type="ECO:0000256" key="1">
    <source>
        <dbReference type="ARBA" id="ARBA00001974"/>
    </source>
</evidence>
<feature type="binding site" evidence="11">
    <location>
        <position position="175"/>
    </location>
    <ligand>
        <name>FAD</name>
        <dbReference type="ChEBI" id="CHEBI:57692"/>
    </ligand>
</feature>
<evidence type="ECO:0000259" key="12">
    <source>
        <dbReference type="SMART" id="SM01228"/>
    </source>
</evidence>
<evidence type="ECO:0000256" key="6">
    <source>
        <dbReference type="ARBA" id="ARBA00022694"/>
    </source>
</evidence>
<dbReference type="GO" id="GO:0030488">
    <property type="term" value="P:tRNA methylation"/>
    <property type="evidence" value="ECO:0007669"/>
    <property type="project" value="TreeGrafter"/>
</dbReference>
<dbReference type="GO" id="GO:0005829">
    <property type="term" value="C:cytosol"/>
    <property type="evidence" value="ECO:0007669"/>
    <property type="project" value="TreeGrafter"/>
</dbReference>
<dbReference type="InterPro" id="IPR047001">
    <property type="entry name" value="MnmG_C_subdom"/>
</dbReference>
<comment type="similarity">
    <text evidence="3 11">Belongs to the MnmG family.</text>
</comment>
<comment type="caution">
    <text evidence="13">The sequence shown here is derived from an EMBL/GenBank/DDBJ whole genome shotgun (WGS) entry which is preliminary data.</text>
</comment>
<evidence type="ECO:0000256" key="4">
    <source>
        <dbReference type="ARBA" id="ARBA00020461"/>
    </source>
</evidence>
<protein>
    <recommendedName>
        <fullName evidence="4 11">tRNA uridine 5-carboxymethylaminomethyl modification enzyme MnmG</fullName>
    </recommendedName>
    <alternativeName>
        <fullName evidence="10 11">Glucose-inhibited division protein A</fullName>
    </alternativeName>
</protein>
<evidence type="ECO:0000256" key="3">
    <source>
        <dbReference type="ARBA" id="ARBA00007653"/>
    </source>
</evidence>
<name>A0A397RPP3_9MOLU</name>
<proteinExistence type="inferred from homology"/>
<feature type="binding site" evidence="11">
    <location>
        <begin position="269"/>
        <end position="283"/>
    </location>
    <ligand>
        <name>NAD(+)</name>
        <dbReference type="ChEBI" id="CHEBI:57540"/>
    </ligand>
</feature>
<keyword evidence="7 11" id="KW-0274">FAD</keyword>
<comment type="cofactor">
    <cofactor evidence="1 11">
        <name>FAD</name>
        <dbReference type="ChEBI" id="CHEBI:57692"/>
    </cofactor>
</comment>
<reference evidence="13 14" key="1">
    <citation type="submission" date="2018-08" db="EMBL/GenBank/DDBJ databases">
        <title>Genomic Encyclopedia of Archaeal and Bacterial Type Strains, Phase II (KMG-II): from individual species to whole genera.</title>
        <authorList>
            <person name="Goeker M."/>
        </authorList>
    </citation>
    <scope>NUCLEOTIDE SEQUENCE [LARGE SCALE GENOMIC DNA]</scope>
    <source>
        <strain evidence="13 14">ATCC 27112</strain>
    </source>
</reference>
<keyword evidence="5 11" id="KW-0285">Flavoprotein</keyword>
<keyword evidence="8 11" id="KW-0520">NAD</keyword>
<comment type="subcellular location">
    <subcellularLocation>
        <location evidence="11">Cytoplasm</location>
    </subcellularLocation>
</comment>
<dbReference type="OrthoDB" id="9815560at2"/>
<sequence length="626" mass="69763">MYDVIVVGAGHAGCEAAMAAANMGLKTLLATGNLNMTASMPCNPSIGGPAKGVVVREIDALGGYMGKNADLCQIQTKMLNRSKGPAVWALRFQCDKLLYAREMHKHLETVENLDLVEGIVEDILTDGDSVSGIMLENGDKIMAKAVVLTTGTYLDSRILRGHWTSKEGPDGQRTSKGISAALRRMGFTIQRLKTGTPARIKASTIDFSKVSVENGDEITWHFSFDKGYESLTGVKAPCYLAYTNEEIHNLIRANLDKSAMYGGVVEGIGPRYCPSIEDKVVRFSDKERHQIFYEPESLEIDQEYIQGFSTSMPVEVQDQMIRLLPGLKDCEVIRYAYAIEYDAIDPLELWPSLETKLVKGLFTAGQINGTSGYEEAAGQGLMAGINAGLKVLGKKPLILGRDEAYIGLMIDDLVTKGTKEPYRLLTSRSEFRLLLRHDNADLRLRKKGFEVGLISNKQYERFEKKLKAIEDTKTFFMENKIKQQFADPILESLGSAPLTESLPASAILKRPEVTYKHILTMLKEQGLEFNIDYDDIDEVLEQVEISFKYEGYIRKAYDQAARMKSYEAKLIPSDIDYDLVDNIALEAREKLKKVRPLTIGQASRISGVNPADISVLVVYVEKLRRM</sequence>
<dbReference type="PROSITE" id="PS01280">
    <property type="entry name" value="GIDA_1"/>
    <property type="match status" value="1"/>
</dbReference>
<keyword evidence="11" id="KW-0963">Cytoplasm</keyword>
<dbReference type="RefSeq" id="WP_119016443.1">
    <property type="nucleotide sequence ID" value="NZ_QXEV01000014.1"/>
</dbReference>
<dbReference type="GO" id="GO:0050660">
    <property type="term" value="F:flavin adenine dinucleotide binding"/>
    <property type="evidence" value="ECO:0007669"/>
    <property type="project" value="UniProtKB-UniRule"/>
</dbReference>
<keyword evidence="14" id="KW-1185">Reference proteome</keyword>
<dbReference type="PANTHER" id="PTHR11806:SF0">
    <property type="entry name" value="PROTEIN MTO1 HOMOLOG, MITOCHONDRIAL"/>
    <property type="match status" value="1"/>
</dbReference>
<dbReference type="InterPro" id="IPR004416">
    <property type="entry name" value="MnmG"/>
</dbReference>
<dbReference type="InParanoid" id="A0A397RPP3"/>
<dbReference type="Gene3D" id="1.10.10.1800">
    <property type="entry name" value="tRNA uridine 5-carboxymethylaminomethyl modification enzyme MnmG/GidA"/>
    <property type="match status" value="1"/>
</dbReference>
<feature type="binding site" evidence="11">
    <location>
        <position position="120"/>
    </location>
    <ligand>
        <name>FAD</name>
        <dbReference type="ChEBI" id="CHEBI:57692"/>
    </ligand>
</feature>
<dbReference type="NCBIfam" id="TIGR00136">
    <property type="entry name" value="mnmG_gidA"/>
    <property type="match status" value="1"/>
</dbReference>
<evidence type="ECO:0000256" key="11">
    <source>
        <dbReference type="HAMAP-Rule" id="MF_00129"/>
    </source>
</evidence>
<dbReference type="InterPro" id="IPR020595">
    <property type="entry name" value="MnmG-rel_CS"/>
</dbReference>
<dbReference type="InterPro" id="IPR002218">
    <property type="entry name" value="MnmG-rel"/>
</dbReference>
<comment type="subunit">
    <text evidence="9 11">Homodimer. Heterotetramer of two MnmE and two MnmG subunits.</text>
</comment>
<dbReference type="InterPro" id="IPR044920">
    <property type="entry name" value="MnmG_C_subdom_sf"/>
</dbReference>
<dbReference type="GO" id="GO:0002098">
    <property type="term" value="P:tRNA wobble uridine modification"/>
    <property type="evidence" value="ECO:0007669"/>
    <property type="project" value="InterPro"/>
</dbReference>
<organism evidence="13 14">
    <name type="scientific">Anaeroplasma bactoclasticum</name>
    <dbReference type="NCBI Taxonomy" id="2088"/>
    <lineage>
        <taxon>Bacteria</taxon>
        <taxon>Bacillati</taxon>
        <taxon>Mycoplasmatota</taxon>
        <taxon>Mollicutes</taxon>
        <taxon>Anaeroplasmatales</taxon>
        <taxon>Anaeroplasmataceae</taxon>
        <taxon>Anaeroplasma</taxon>
    </lineage>
</organism>
<evidence type="ECO:0000256" key="8">
    <source>
        <dbReference type="ARBA" id="ARBA00023027"/>
    </source>
</evidence>
<dbReference type="Proteomes" id="UP000266506">
    <property type="component" value="Unassembled WGS sequence"/>
</dbReference>
<evidence type="ECO:0000313" key="14">
    <source>
        <dbReference type="Proteomes" id="UP000266506"/>
    </source>
</evidence>
<dbReference type="Pfam" id="PF01134">
    <property type="entry name" value="GIDA"/>
    <property type="match status" value="1"/>
</dbReference>
<dbReference type="Pfam" id="PF13932">
    <property type="entry name" value="SAM_GIDA_C"/>
    <property type="match status" value="1"/>
</dbReference>
<feature type="binding site" evidence="11">
    <location>
        <position position="366"/>
    </location>
    <ligand>
        <name>FAD</name>
        <dbReference type="ChEBI" id="CHEBI:57692"/>
    </ligand>
</feature>
<dbReference type="FunFam" id="1.10.150.570:FF:000001">
    <property type="entry name" value="tRNA uridine 5-carboxymethylaminomethyl modification enzyme MnmG"/>
    <property type="match status" value="1"/>
</dbReference>
<evidence type="ECO:0000256" key="10">
    <source>
        <dbReference type="ARBA" id="ARBA00031800"/>
    </source>
</evidence>
<comment type="function">
    <text evidence="2 11">NAD-binding protein involved in the addition of a carboxymethylaminomethyl (cmnm) group at the wobble position (U34) of certain tRNAs, forming tRNA-cmnm(5)s(2)U34.</text>
</comment>
<feature type="domain" description="tRNA uridine 5-carboxymethylaminomethyl modification enzyme C-terminal subdomain" evidence="12">
    <location>
        <begin position="547"/>
        <end position="618"/>
    </location>
</feature>
<gene>
    <name evidence="11" type="primary">mnmG</name>
    <name evidence="11" type="synonym">gidA</name>
    <name evidence="13" type="ORF">EI71_01317</name>
</gene>
<keyword evidence="6 11" id="KW-0819">tRNA processing</keyword>
<dbReference type="Pfam" id="PF21680">
    <property type="entry name" value="GIDA_C_1st"/>
    <property type="match status" value="1"/>
</dbReference>
<dbReference type="PROSITE" id="PS01281">
    <property type="entry name" value="GIDA_2"/>
    <property type="match status" value="1"/>
</dbReference>
<dbReference type="InterPro" id="IPR026904">
    <property type="entry name" value="MnmG_C"/>
</dbReference>